<feature type="transmembrane region" description="Helical" evidence="11">
    <location>
        <begin position="126"/>
        <end position="147"/>
    </location>
</feature>
<evidence type="ECO:0000256" key="6">
    <source>
        <dbReference type="ARBA" id="ARBA00023040"/>
    </source>
</evidence>
<proteinExistence type="inferred from homology"/>
<dbReference type="EMBL" id="NCSJ02000519">
    <property type="protein sequence ID" value="RFU24072.1"/>
    <property type="molecule type" value="Genomic_DNA"/>
</dbReference>
<comment type="subcellular location">
    <subcellularLocation>
        <location evidence="1">Membrane</location>
        <topology evidence="1">Multi-pass membrane protein</topology>
    </subcellularLocation>
</comment>
<sequence length="570" mass="64279">MNTTVPDYGLTPNAVALPLFAGIAMVMCAVPFYLLWRRKNIATCLLVTCIVVQNFFDLINAALWPTDDFSKWWNGAGLCDVEGKLRSPITTAIASCLACVSRNLAKAVDTDNANLLETPAMRHRRIAIDLFICLGIPVLQLGLYYIVQVDRYIIVTITGCANSVDNSWPSIVIVHMWAPIFAVINAYYALLVVIRLRKHRHQFSNTLSSTGSGLSATRFLKLFMLSLSLLIIYLPVMFYFLYVNMKGSSPWIPYSFSRIHDPATWEPIIFLSLEDAPDLQWDGWLPISMGFLIVFFYGIGDEAIEIYRDFLVKLGFGKIWPSLKQPRQRRRGPTSGWTHRFNLVHRAMKYFDKSRQGSDDMGSLNNSACRDGFQPTFDHLSFTNSHSAAHQAHSTQADLERPSTPNNLPSHELDTITPSSSPRRLEPILSSSHLIQPSSSDEQAPRIGYRNFFSTFRTHLNIPMPAISSSKKVDTNHNINTTTDSTLASLDLTVQSLQQPMVQNSMVETTIWSDPRMGTRSYRELERERKDRNDSIANTDSSSSGSREQSKSRVVVNTVLERMEEDTTTV</sequence>
<keyword evidence="8" id="KW-0675">Receptor</keyword>
<protein>
    <submittedName>
        <fullName evidence="12">Uncharacterized protein</fullName>
    </submittedName>
</protein>
<evidence type="ECO:0000256" key="10">
    <source>
        <dbReference type="SAM" id="MobiDB-lite"/>
    </source>
</evidence>
<feature type="non-terminal residue" evidence="12">
    <location>
        <position position="570"/>
    </location>
</feature>
<dbReference type="PANTHER" id="PTHR28097:SF1">
    <property type="entry name" value="PHEROMONE A FACTOR RECEPTOR"/>
    <property type="match status" value="1"/>
</dbReference>
<feature type="region of interest" description="Disordered" evidence="10">
    <location>
        <begin position="384"/>
        <end position="425"/>
    </location>
</feature>
<feature type="region of interest" description="Disordered" evidence="10">
    <location>
        <begin position="518"/>
        <end position="570"/>
    </location>
</feature>
<keyword evidence="9" id="KW-0807">Transducer</keyword>
<dbReference type="PANTHER" id="PTHR28097">
    <property type="entry name" value="PHEROMONE A FACTOR RECEPTOR"/>
    <property type="match status" value="1"/>
</dbReference>
<evidence type="ECO:0000256" key="4">
    <source>
        <dbReference type="ARBA" id="ARBA00022692"/>
    </source>
</evidence>
<dbReference type="InterPro" id="IPR001499">
    <property type="entry name" value="GPCR_STE3"/>
</dbReference>
<keyword evidence="6" id="KW-0297">G-protein coupled receptor</keyword>
<dbReference type="CDD" id="cd14966">
    <property type="entry name" value="7tmD_STE3"/>
    <property type="match status" value="1"/>
</dbReference>
<dbReference type="GO" id="GO:0004932">
    <property type="term" value="F:mating-type factor pheromone receptor activity"/>
    <property type="evidence" value="ECO:0007669"/>
    <property type="project" value="InterPro"/>
</dbReference>
<evidence type="ECO:0000256" key="9">
    <source>
        <dbReference type="ARBA" id="ARBA00023224"/>
    </source>
</evidence>
<keyword evidence="7 11" id="KW-0472">Membrane</keyword>
<dbReference type="GO" id="GO:0000750">
    <property type="term" value="P:pheromone-dependent signal transduction involved in conjugation with cellular fusion"/>
    <property type="evidence" value="ECO:0007669"/>
    <property type="project" value="TreeGrafter"/>
</dbReference>
<feature type="transmembrane region" description="Helical" evidence="11">
    <location>
        <begin position="167"/>
        <end position="194"/>
    </location>
</feature>
<evidence type="ECO:0000256" key="8">
    <source>
        <dbReference type="ARBA" id="ARBA00023170"/>
    </source>
</evidence>
<feature type="transmembrane region" description="Helical" evidence="11">
    <location>
        <begin position="283"/>
        <end position="300"/>
    </location>
</feature>
<dbReference type="STRING" id="5539.A0A3E2GSK0"/>
<keyword evidence="13" id="KW-1185">Reference proteome</keyword>
<dbReference type="PRINTS" id="PR00899">
    <property type="entry name" value="GPCRSTE3"/>
</dbReference>
<evidence type="ECO:0000256" key="1">
    <source>
        <dbReference type="ARBA" id="ARBA00004141"/>
    </source>
</evidence>
<accession>A0A3E2GSK0</accession>
<keyword evidence="3" id="KW-0589">Pheromone response</keyword>
<feature type="transmembrane region" description="Helical" evidence="11">
    <location>
        <begin position="222"/>
        <end position="242"/>
    </location>
</feature>
<dbReference type="AlphaFoldDB" id="A0A3E2GSK0"/>
<feature type="non-terminal residue" evidence="12">
    <location>
        <position position="1"/>
    </location>
</feature>
<feature type="transmembrane region" description="Helical" evidence="11">
    <location>
        <begin position="15"/>
        <end position="36"/>
    </location>
</feature>
<keyword evidence="4 11" id="KW-0812">Transmembrane</keyword>
<name>A0A3E2GSK0_SCYLI</name>
<dbReference type="GO" id="GO:0005886">
    <property type="term" value="C:plasma membrane"/>
    <property type="evidence" value="ECO:0007669"/>
    <property type="project" value="TreeGrafter"/>
</dbReference>
<dbReference type="OrthoDB" id="2874149at2759"/>
<comment type="caution">
    <text evidence="12">The sequence shown here is derived from an EMBL/GenBank/DDBJ whole genome shotgun (WGS) entry which is preliminary data.</text>
</comment>
<feature type="compositionally biased region" description="Low complexity" evidence="10">
    <location>
        <begin position="385"/>
        <end position="394"/>
    </location>
</feature>
<keyword evidence="5 11" id="KW-1133">Transmembrane helix</keyword>
<evidence type="ECO:0000256" key="11">
    <source>
        <dbReference type="SAM" id="Phobius"/>
    </source>
</evidence>
<dbReference type="Pfam" id="PF02076">
    <property type="entry name" value="STE3"/>
    <property type="match status" value="1"/>
</dbReference>
<evidence type="ECO:0000313" key="13">
    <source>
        <dbReference type="Proteomes" id="UP000258309"/>
    </source>
</evidence>
<organism evidence="12 13">
    <name type="scientific">Scytalidium lignicola</name>
    <name type="common">Hyphomycete</name>
    <dbReference type="NCBI Taxonomy" id="5539"/>
    <lineage>
        <taxon>Eukaryota</taxon>
        <taxon>Fungi</taxon>
        <taxon>Dikarya</taxon>
        <taxon>Ascomycota</taxon>
        <taxon>Pezizomycotina</taxon>
        <taxon>Leotiomycetes</taxon>
        <taxon>Leotiomycetes incertae sedis</taxon>
        <taxon>Scytalidium</taxon>
    </lineage>
</organism>
<dbReference type="Proteomes" id="UP000258309">
    <property type="component" value="Unassembled WGS sequence"/>
</dbReference>
<evidence type="ECO:0000256" key="7">
    <source>
        <dbReference type="ARBA" id="ARBA00023136"/>
    </source>
</evidence>
<evidence type="ECO:0000256" key="5">
    <source>
        <dbReference type="ARBA" id="ARBA00022989"/>
    </source>
</evidence>
<gene>
    <name evidence="12" type="ORF">B7463_g12266</name>
</gene>
<evidence type="ECO:0000313" key="12">
    <source>
        <dbReference type="EMBL" id="RFU24072.1"/>
    </source>
</evidence>
<evidence type="ECO:0000256" key="2">
    <source>
        <dbReference type="ARBA" id="ARBA00011085"/>
    </source>
</evidence>
<comment type="similarity">
    <text evidence="2">Belongs to the G-protein coupled receptor 4 family.</text>
</comment>
<evidence type="ECO:0000256" key="3">
    <source>
        <dbReference type="ARBA" id="ARBA00022507"/>
    </source>
</evidence>
<dbReference type="OMA" id="NACMHES"/>
<reference evidence="12 13" key="1">
    <citation type="submission" date="2018-05" db="EMBL/GenBank/DDBJ databases">
        <title>Draft genome sequence of Scytalidium lignicola DSM 105466, a ubiquitous saprotrophic fungus.</title>
        <authorList>
            <person name="Buettner E."/>
            <person name="Gebauer A.M."/>
            <person name="Hofrichter M."/>
            <person name="Liers C."/>
            <person name="Kellner H."/>
        </authorList>
    </citation>
    <scope>NUCLEOTIDE SEQUENCE [LARGE SCALE GENOMIC DNA]</scope>
    <source>
        <strain evidence="12 13">DSM 105466</strain>
    </source>
</reference>
<feature type="compositionally biased region" description="Basic and acidic residues" evidence="10">
    <location>
        <begin position="521"/>
        <end position="534"/>
    </location>
</feature>